<dbReference type="InterPro" id="IPR045247">
    <property type="entry name" value="Oye-like"/>
</dbReference>
<sequence length="203" mass="22555">MSSISAAAADTALFKPIRVGNITLSHRVALAPLTRCHNTAERVPTDLTLEHYVQRARIYNEEQVRAWRKIVDAVHARGSFIFLQLWALGRAGDPALLTSEGNYPYVAPSPINLSEESGHTPGGPTPPRTHRARNSRIHGANGYLVDQFLQDVSNVRDDEYDGSVEGRCRFALEVVKEITGRIGEKWTALRCSPFSDYQGEEVK</sequence>
<keyword evidence="4" id="KW-1185">Reference proteome</keyword>
<dbReference type="InterPro" id="IPR013785">
    <property type="entry name" value="Aldolase_TIM"/>
</dbReference>
<dbReference type="AlphaFoldDB" id="A0A4Z0A3Q5"/>
<dbReference type="Gene3D" id="3.20.20.70">
    <property type="entry name" value="Aldolase class I"/>
    <property type="match status" value="2"/>
</dbReference>
<dbReference type="OrthoDB" id="276546at2759"/>
<evidence type="ECO:0000259" key="2">
    <source>
        <dbReference type="Pfam" id="PF00724"/>
    </source>
</evidence>
<dbReference type="STRING" id="135208.A0A4Z0A3Q5"/>
<reference evidence="3 4" key="1">
    <citation type="submission" date="2019-02" db="EMBL/GenBank/DDBJ databases">
        <title>Genome sequencing of the rare red list fungi Hericium alpestre (H. flagellum).</title>
        <authorList>
            <person name="Buettner E."/>
            <person name="Kellner H."/>
        </authorList>
    </citation>
    <scope>NUCLEOTIDE SEQUENCE [LARGE SCALE GENOMIC DNA]</scope>
    <source>
        <strain evidence="3 4">DSM 108284</strain>
    </source>
</reference>
<protein>
    <recommendedName>
        <fullName evidence="2">NADH:flavin oxidoreductase/NADH oxidase N-terminal domain-containing protein</fullName>
    </recommendedName>
</protein>
<name>A0A4Z0A3Q5_9AGAM</name>
<evidence type="ECO:0000256" key="1">
    <source>
        <dbReference type="SAM" id="MobiDB-lite"/>
    </source>
</evidence>
<dbReference type="GO" id="GO:0010181">
    <property type="term" value="F:FMN binding"/>
    <property type="evidence" value="ECO:0007669"/>
    <property type="project" value="InterPro"/>
</dbReference>
<dbReference type="SUPFAM" id="SSF51395">
    <property type="entry name" value="FMN-linked oxidoreductases"/>
    <property type="match status" value="1"/>
</dbReference>
<feature type="domain" description="NADH:flavin oxidoreductase/NADH oxidase N-terminal" evidence="2">
    <location>
        <begin position="137"/>
        <end position="198"/>
    </location>
</feature>
<proteinExistence type="predicted"/>
<dbReference type="EMBL" id="SFCI01000187">
    <property type="protein sequence ID" value="TFY81656.1"/>
    <property type="molecule type" value="Genomic_DNA"/>
</dbReference>
<dbReference type="GO" id="GO:0016491">
    <property type="term" value="F:oxidoreductase activity"/>
    <property type="evidence" value="ECO:0007669"/>
    <property type="project" value="InterPro"/>
</dbReference>
<feature type="region of interest" description="Disordered" evidence="1">
    <location>
        <begin position="113"/>
        <end position="133"/>
    </location>
</feature>
<gene>
    <name evidence="3" type="ORF">EWM64_g2354</name>
</gene>
<dbReference type="Pfam" id="PF00724">
    <property type="entry name" value="Oxidored_FMN"/>
    <property type="match status" value="2"/>
</dbReference>
<dbReference type="InterPro" id="IPR001155">
    <property type="entry name" value="OxRdtase_FMN_N"/>
</dbReference>
<comment type="caution">
    <text evidence="3">The sequence shown here is derived from an EMBL/GenBank/DDBJ whole genome shotgun (WGS) entry which is preliminary data.</text>
</comment>
<dbReference type="PANTHER" id="PTHR22893:SF91">
    <property type="entry name" value="NADPH DEHYDROGENASE 2-RELATED"/>
    <property type="match status" value="1"/>
</dbReference>
<dbReference type="Proteomes" id="UP000298061">
    <property type="component" value="Unassembled WGS sequence"/>
</dbReference>
<organism evidence="3 4">
    <name type="scientific">Hericium alpestre</name>
    <dbReference type="NCBI Taxonomy" id="135208"/>
    <lineage>
        <taxon>Eukaryota</taxon>
        <taxon>Fungi</taxon>
        <taxon>Dikarya</taxon>
        <taxon>Basidiomycota</taxon>
        <taxon>Agaricomycotina</taxon>
        <taxon>Agaricomycetes</taxon>
        <taxon>Russulales</taxon>
        <taxon>Hericiaceae</taxon>
        <taxon>Hericium</taxon>
    </lineage>
</organism>
<evidence type="ECO:0000313" key="4">
    <source>
        <dbReference type="Proteomes" id="UP000298061"/>
    </source>
</evidence>
<dbReference type="PANTHER" id="PTHR22893">
    <property type="entry name" value="NADH OXIDOREDUCTASE-RELATED"/>
    <property type="match status" value="1"/>
</dbReference>
<evidence type="ECO:0000313" key="3">
    <source>
        <dbReference type="EMBL" id="TFY81656.1"/>
    </source>
</evidence>
<accession>A0A4Z0A3Q5</accession>
<feature type="domain" description="NADH:flavin oxidoreductase/NADH oxidase N-terminal" evidence="2">
    <location>
        <begin position="55"/>
        <end position="93"/>
    </location>
</feature>